<evidence type="ECO:0000313" key="3">
    <source>
        <dbReference type="Proteomes" id="UP001146336"/>
    </source>
</evidence>
<dbReference type="InterPro" id="IPR018649">
    <property type="entry name" value="SHOCT"/>
</dbReference>
<gene>
    <name evidence="2" type="ORF">OIT47_005350</name>
</gene>
<dbReference type="Pfam" id="PF09851">
    <property type="entry name" value="SHOCT"/>
    <property type="match status" value="1"/>
</dbReference>
<dbReference type="Proteomes" id="UP001146336">
    <property type="component" value="Unassembled WGS sequence"/>
</dbReference>
<protein>
    <submittedName>
        <fullName evidence="2">SHOCT domain-containing protein</fullName>
    </submittedName>
</protein>
<dbReference type="EMBL" id="JAOZFC020000001">
    <property type="protein sequence ID" value="MDF9299705.1"/>
    <property type="molecule type" value="Genomic_DNA"/>
</dbReference>
<evidence type="ECO:0000313" key="2">
    <source>
        <dbReference type="EMBL" id="MDF9299705.1"/>
    </source>
</evidence>
<accession>A0ABT6D2H4</accession>
<reference evidence="2" key="1">
    <citation type="submission" date="2023-03" db="EMBL/GenBank/DDBJ databases">
        <title>Comparative genomics of Weissella fermenti BK2, and weissella type species.</title>
        <authorList>
            <person name="Lee J.K."/>
            <person name="Baek J.H."/>
            <person name="Kim J.M."/>
            <person name="Choi D.G."/>
            <person name="Jeon C.O."/>
        </authorList>
    </citation>
    <scope>NUCLEOTIDE SEQUENCE</scope>
    <source>
        <strain evidence="2">BK2</strain>
    </source>
</reference>
<comment type="caution">
    <text evidence="2">The sequence shown here is derived from an EMBL/GenBank/DDBJ whole genome shotgun (WGS) entry which is preliminary data.</text>
</comment>
<evidence type="ECO:0000259" key="1">
    <source>
        <dbReference type="Pfam" id="PF09851"/>
    </source>
</evidence>
<keyword evidence="3" id="KW-1185">Reference proteome</keyword>
<organism evidence="2 3">
    <name type="scientific">Weissella fermenti</name>
    <dbReference type="NCBI Taxonomy" id="2987699"/>
    <lineage>
        <taxon>Bacteria</taxon>
        <taxon>Bacillati</taxon>
        <taxon>Bacillota</taxon>
        <taxon>Bacilli</taxon>
        <taxon>Lactobacillales</taxon>
        <taxon>Lactobacillaceae</taxon>
        <taxon>Weissella</taxon>
    </lineage>
</organism>
<feature type="domain" description="SHOCT" evidence="1">
    <location>
        <begin position="162"/>
        <end position="188"/>
    </location>
</feature>
<proteinExistence type="predicted"/>
<sequence>MDTSKVFKLQGKLNAQDVAEGLEKFFDLEKGMHSEVLPIDDGFIIQAKEREANSWKKFMGVSKATKVKIEVITDEIITVEIGSGDWTDKGVAAAAGAIVFAPLLVTAGVGAYQQKNLAAEIFEFIDEYVKSDGQRGLRSVSQPTVVVQHAAAAPVEKSPVEKVKELKELLDMEIITQEEFDKKKKEILGL</sequence>
<name>A0ABT6D2H4_9LACO</name>
<dbReference type="RefSeq" id="WP_242458272.1">
    <property type="nucleotide sequence ID" value="NZ_JAOZFC020000001.1"/>
</dbReference>